<protein>
    <submittedName>
        <fullName evidence="2">SgcJ/EcaC family oxidoreductase</fullName>
    </submittedName>
</protein>
<sequence>MTAAPSAAPGAAVSAEDRAAVAALPGRIVEAWAAHDAAAFAQVFTADGTMILPGVHRSGRPDIEAFMSGAFQGPYKGTQVTGTPLALKFLGEDVALVITEGGVLAPGESAVADERAIRATWVAARQDGAWRLAAYQNSPRDSA</sequence>
<dbReference type="NCBIfam" id="TIGR02246">
    <property type="entry name" value="SgcJ/EcaC family oxidoreductase"/>
    <property type="match status" value="1"/>
</dbReference>
<evidence type="ECO:0000313" key="2">
    <source>
        <dbReference type="EMBL" id="GFH39261.1"/>
    </source>
</evidence>
<organism evidence="2 3">
    <name type="scientific">Streptomyces pacificus</name>
    <dbReference type="NCBI Taxonomy" id="2705029"/>
    <lineage>
        <taxon>Bacteria</taxon>
        <taxon>Bacillati</taxon>
        <taxon>Actinomycetota</taxon>
        <taxon>Actinomycetes</taxon>
        <taxon>Kitasatosporales</taxon>
        <taxon>Streptomycetaceae</taxon>
        <taxon>Streptomyces</taxon>
    </lineage>
</organism>
<name>A0A6A0B409_9ACTN</name>
<dbReference type="InterPro" id="IPR032710">
    <property type="entry name" value="NTF2-like_dom_sf"/>
</dbReference>
<dbReference type="InterPro" id="IPR011944">
    <property type="entry name" value="Steroid_delta5-4_isomerase"/>
</dbReference>
<comment type="caution">
    <text evidence="2">The sequence shown here is derived from an EMBL/GenBank/DDBJ whole genome shotgun (WGS) entry which is preliminary data.</text>
</comment>
<dbReference type="EMBL" id="BLLG01000025">
    <property type="protein sequence ID" value="GFH39261.1"/>
    <property type="molecule type" value="Genomic_DNA"/>
</dbReference>
<dbReference type="RefSeq" id="WP_173267144.1">
    <property type="nucleotide sequence ID" value="NZ_BLLG01000025.1"/>
</dbReference>
<dbReference type="Gene3D" id="3.10.450.50">
    <property type="match status" value="1"/>
</dbReference>
<evidence type="ECO:0000313" key="3">
    <source>
        <dbReference type="Proteomes" id="UP000484988"/>
    </source>
</evidence>
<reference evidence="2 3" key="1">
    <citation type="submission" date="2020-02" db="EMBL/GenBank/DDBJ databases">
        <title>Whole Genome Shotgun Sequence of Streptomyces sp. strain CWH03.</title>
        <authorList>
            <person name="Dohra H."/>
            <person name="Kodani S."/>
            <person name="Yamamura H."/>
        </authorList>
    </citation>
    <scope>NUCLEOTIDE SEQUENCE [LARGE SCALE GENOMIC DNA]</scope>
    <source>
        <strain evidence="2 3">CWH03</strain>
    </source>
</reference>
<gene>
    <name evidence="2" type="ORF">SCWH03_55260</name>
</gene>
<evidence type="ECO:0000259" key="1">
    <source>
        <dbReference type="Pfam" id="PF14534"/>
    </source>
</evidence>
<keyword evidence="3" id="KW-1185">Reference proteome</keyword>
<accession>A0A6A0B409</accession>
<dbReference type="Pfam" id="PF14534">
    <property type="entry name" value="DUF4440"/>
    <property type="match status" value="1"/>
</dbReference>
<proteinExistence type="predicted"/>
<feature type="domain" description="DUF4440" evidence="1">
    <location>
        <begin position="27"/>
        <end position="132"/>
    </location>
</feature>
<dbReference type="AlphaFoldDB" id="A0A6A0B409"/>
<dbReference type="InterPro" id="IPR027843">
    <property type="entry name" value="DUF4440"/>
</dbReference>
<dbReference type="Proteomes" id="UP000484988">
    <property type="component" value="Unassembled WGS sequence"/>
</dbReference>
<dbReference type="SUPFAM" id="SSF54427">
    <property type="entry name" value="NTF2-like"/>
    <property type="match status" value="1"/>
</dbReference>